<proteinExistence type="predicted"/>
<evidence type="ECO:0000256" key="8">
    <source>
        <dbReference type="SAM" id="MobiDB-lite"/>
    </source>
</evidence>
<dbReference type="InterPro" id="IPR011639">
    <property type="entry name" value="MethylTrfase_TaqI-like_dom"/>
</dbReference>
<evidence type="ECO:0000259" key="10">
    <source>
        <dbReference type="Pfam" id="PF12950"/>
    </source>
</evidence>
<evidence type="ECO:0000256" key="4">
    <source>
        <dbReference type="ARBA" id="ARBA00022691"/>
    </source>
</evidence>
<comment type="caution">
    <text evidence="13">The sequence shown here is derived from an EMBL/GenBank/DDBJ whole genome shotgun (WGS) entry which is preliminary data.</text>
</comment>
<dbReference type="InterPro" id="IPR055573">
    <property type="entry name" value="DUF7149"/>
</dbReference>
<accession>A0ABP8KVD7</accession>
<organism evidence="13 14">
    <name type="scientific">Nibrella viscosa</name>
    <dbReference type="NCBI Taxonomy" id="1084524"/>
    <lineage>
        <taxon>Bacteria</taxon>
        <taxon>Pseudomonadati</taxon>
        <taxon>Bacteroidota</taxon>
        <taxon>Cytophagia</taxon>
        <taxon>Cytophagales</taxon>
        <taxon>Spirosomataceae</taxon>
        <taxon>Nibrella</taxon>
    </lineage>
</organism>
<protein>
    <recommendedName>
        <fullName evidence="1">site-specific DNA-methyltransferase (adenine-specific)</fullName>
        <ecNumber evidence="1">2.1.1.72</ecNumber>
    </recommendedName>
</protein>
<dbReference type="Pfam" id="PF07669">
    <property type="entry name" value="Eco57I"/>
    <property type="match status" value="1"/>
</dbReference>
<dbReference type="PROSITE" id="PS00092">
    <property type="entry name" value="N6_MTASE"/>
    <property type="match status" value="1"/>
</dbReference>
<dbReference type="Proteomes" id="UP001500936">
    <property type="component" value="Unassembled WGS sequence"/>
</dbReference>
<evidence type="ECO:0000313" key="14">
    <source>
        <dbReference type="Proteomes" id="UP001500936"/>
    </source>
</evidence>
<keyword evidence="3" id="KW-0808">Transferase</keyword>
<feature type="region of interest" description="Disordered" evidence="8">
    <location>
        <begin position="691"/>
        <end position="724"/>
    </location>
</feature>
<reference evidence="14" key="1">
    <citation type="journal article" date="2019" name="Int. J. Syst. Evol. Microbiol.">
        <title>The Global Catalogue of Microorganisms (GCM) 10K type strain sequencing project: providing services to taxonomists for standard genome sequencing and annotation.</title>
        <authorList>
            <consortium name="The Broad Institute Genomics Platform"/>
            <consortium name="The Broad Institute Genome Sequencing Center for Infectious Disease"/>
            <person name="Wu L."/>
            <person name="Ma J."/>
        </authorList>
    </citation>
    <scope>NUCLEOTIDE SEQUENCE [LARGE SCALE GENOMIC DNA]</scope>
    <source>
        <strain evidence="14">JCM 17925</strain>
    </source>
</reference>
<dbReference type="Pfam" id="PF23653">
    <property type="entry name" value="DUF7149"/>
    <property type="match status" value="1"/>
</dbReference>
<keyword evidence="2 13" id="KW-0489">Methyltransferase</keyword>
<evidence type="ECO:0000259" key="11">
    <source>
        <dbReference type="Pfam" id="PF23653"/>
    </source>
</evidence>
<sequence length="1314" mass="150127">MSTAKPYSTARQALNKAFRIRPVGRDELEQFKTQLRLLLSRIDENESEENVKGHLADFLKDTGFKPAHLIATKDHKDLVIHTGSEADSPVGLIFEVKRPKNLTEMPTPYQLNSRALHELMLYYLRERVLDGSNDIRRLVITNIYEWYIFDAHDFERLFGVNTLLAKRFRQWQAGQTSSASTEHFYNEIARPYLRNLKNDTLPFTYVNLKDHQMALNSNDPAVDNSLIPLLKLLSPTHLLKLAFGNDSNTLNREFYHELLHIIGLEEVRDGGKRLIQRKQQPDEGSLLENTITILDSEINLDRLPDLAQYGDSRAEQLYTIALALCITWINRILFLKLLEGQLVGYHRHDTAKQFLRPDQIRDYDILNKLFFQVLAKRPEDRQASVQKQFGFVPYLNSSLFEISDLEEQTLRISSLDDSLTVPMYGHSVLRKNTPLSLSLNKEGEGLAGKQTGQVNTLHYLLHFLNAYNFASEGTEEVQEESKTLINASVLGLIFEKINGYKDGSFFTPGFITMYMCRETIRRAVVQRFNDALGWHCAHFQELQDRIEYTDNTVRRQANELINHLRICDPAVGSGHFLVSALNELIAVKADLRVLSYRDTGERVRGYDISIENDELVIIEQETGQPFAYRLNEKGQPIADRQRLQETLFHEKQTLIENCLFGVDINPNSVKICRLRLWIELLKHAYYVAGGKGQGAESSGEMSKGERGMERLPQTPSPMPSAPRSIPPALETLPNIDINIRQGNSLVSRYPLEAPFETAGLERRLNDYRSFIQEYKTNAEGERKRGLRQLLADIRSELVKQLPDEAKPLRDKLRKLEVELFQKYETGTLFGTSLSPAQQKDRARLEQDITDTQQKIRQIVDNPLFRNAFEWRFQFPEVLDEAGAFAGFDVVIGNPPYIRQEEIKAIKPYLAQQYQTYAGTADLLVYFIEKGLCLLKPGGHFSFIIANKFTRAGFGKPLRQWLKQWQLTELYDFGDLPVFDEATTYPLILSARKTAPTQPIRVANVQTLKFGSLAGYLTENAFQTAPAALNDEGWMLTDTAVHQLLEKIKRQGVPLGEYVQGKIYRGVLTGLNEAFVINDETRRRLIDEDPHSAGIIKPFLAGRDVKRYQVPKQGTFLILLPSGFTVSRYGKLPEADAFDKLKADFPAISRQLEPFAEKARKRTDKGNYWWELRACDYYAEFEKPKIIIPAIIQRASYAFDTANFYSNDKTSIIPCDDKYLLALLNSSTVDFMMRQIAATKQGGFFEYKPVYVSKLPIRKALPDAKKPFIEKAEAILSAKQQDPLADTSALEADLDRMVYELYGLTAEEIAIVEGR</sequence>
<dbReference type="Pfam" id="PF12950">
    <property type="entry name" value="TaqI_C"/>
    <property type="match status" value="1"/>
</dbReference>
<feature type="domain" description="TaqI-like C-terminal specificity" evidence="10">
    <location>
        <begin position="1096"/>
        <end position="1256"/>
    </location>
</feature>
<dbReference type="InterPro" id="IPR050953">
    <property type="entry name" value="N4_N6_ade-DNA_methylase"/>
</dbReference>
<keyword evidence="6" id="KW-0238">DNA-binding</keyword>
<name>A0ABP8KVD7_9BACT</name>
<dbReference type="InterPro" id="IPR029063">
    <property type="entry name" value="SAM-dependent_MTases_sf"/>
</dbReference>
<dbReference type="PANTHER" id="PTHR33841">
    <property type="entry name" value="DNA METHYLTRANSFERASE YEEA-RELATED"/>
    <property type="match status" value="1"/>
</dbReference>
<gene>
    <name evidence="13" type="ORF">GCM10023187_49840</name>
</gene>
<dbReference type="GO" id="GO:0032259">
    <property type="term" value="P:methylation"/>
    <property type="evidence" value="ECO:0007669"/>
    <property type="project" value="UniProtKB-KW"/>
</dbReference>
<evidence type="ECO:0000256" key="2">
    <source>
        <dbReference type="ARBA" id="ARBA00022603"/>
    </source>
</evidence>
<dbReference type="Pfam" id="PF25120">
    <property type="entry name" value="DUF7814"/>
    <property type="match status" value="1"/>
</dbReference>
<dbReference type="InterPro" id="IPR056716">
    <property type="entry name" value="DUF7814"/>
</dbReference>
<dbReference type="Gene3D" id="3.40.50.150">
    <property type="entry name" value="Vaccinia Virus protein VP39"/>
    <property type="match status" value="2"/>
</dbReference>
<dbReference type="GO" id="GO:0008168">
    <property type="term" value="F:methyltransferase activity"/>
    <property type="evidence" value="ECO:0007669"/>
    <property type="project" value="UniProtKB-KW"/>
</dbReference>
<feature type="domain" description="DUF7814" evidence="12">
    <location>
        <begin position="247"/>
        <end position="485"/>
    </location>
</feature>
<feature type="domain" description="Type II methyltransferase M.TaqI-like" evidence="9">
    <location>
        <begin position="657"/>
        <end position="978"/>
    </location>
</feature>
<dbReference type="PANTHER" id="PTHR33841:SF1">
    <property type="entry name" value="DNA METHYLTRANSFERASE A"/>
    <property type="match status" value="1"/>
</dbReference>
<dbReference type="InterPro" id="IPR002052">
    <property type="entry name" value="DNA_methylase_N6_adenine_CS"/>
</dbReference>
<keyword evidence="14" id="KW-1185">Reference proteome</keyword>
<evidence type="ECO:0000313" key="13">
    <source>
        <dbReference type="EMBL" id="GAA4417441.1"/>
    </source>
</evidence>
<dbReference type="PRINTS" id="PR00507">
    <property type="entry name" value="N12N6MTFRASE"/>
</dbReference>
<dbReference type="EC" id="2.1.1.72" evidence="1"/>
<evidence type="ECO:0000259" key="9">
    <source>
        <dbReference type="Pfam" id="PF07669"/>
    </source>
</evidence>
<keyword evidence="5" id="KW-0680">Restriction system</keyword>
<evidence type="ECO:0000256" key="1">
    <source>
        <dbReference type="ARBA" id="ARBA00011900"/>
    </source>
</evidence>
<comment type="catalytic activity">
    <reaction evidence="7">
        <text>a 2'-deoxyadenosine in DNA + S-adenosyl-L-methionine = an N(6)-methyl-2'-deoxyadenosine in DNA + S-adenosyl-L-homocysteine + H(+)</text>
        <dbReference type="Rhea" id="RHEA:15197"/>
        <dbReference type="Rhea" id="RHEA-COMP:12418"/>
        <dbReference type="Rhea" id="RHEA-COMP:12419"/>
        <dbReference type="ChEBI" id="CHEBI:15378"/>
        <dbReference type="ChEBI" id="CHEBI:57856"/>
        <dbReference type="ChEBI" id="CHEBI:59789"/>
        <dbReference type="ChEBI" id="CHEBI:90615"/>
        <dbReference type="ChEBI" id="CHEBI:90616"/>
        <dbReference type="EC" id="2.1.1.72"/>
    </reaction>
</comment>
<evidence type="ECO:0000256" key="7">
    <source>
        <dbReference type="ARBA" id="ARBA00047942"/>
    </source>
</evidence>
<keyword evidence="4" id="KW-0949">S-adenosyl-L-methionine</keyword>
<dbReference type="SUPFAM" id="SSF53335">
    <property type="entry name" value="S-adenosyl-L-methionine-dependent methyltransferases"/>
    <property type="match status" value="1"/>
</dbReference>
<evidence type="ECO:0000256" key="5">
    <source>
        <dbReference type="ARBA" id="ARBA00022747"/>
    </source>
</evidence>
<evidence type="ECO:0000256" key="3">
    <source>
        <dbReference type="ARBA" id="ARBA00022679"/>
    </source>
</evidence>
<evidence type="ECO:0000256" key="6">
    <source>
        <dbReference type="ARBA" id="ARBA00023125"/>
    </source>
</evidence>
<dbReference type="EMBL" id="BAABHB010000015">
    <property type="protein sequence ID" value="GAA4417441.1"/>
    <property type="molecule type" value="Genomic_DNA"/>
</dbReference>
<dbReference type="InterPro" id="IPR025931">
    <property type="entry name" value="TaqI_C"/>
</dbReference>
<feature type="domain" description="DUF7149" evidence="11">
    <location>
        <begin position="9"/>
        <end position="246"/>
    </location>
</feature>
<evidence type="ECO:0000259" key="12">
    <source>
        <dbReference type="Pfam" id="PF25120"/>
    </source>
</evidence>
<dbReference type="RefSeq" id="WP_345270770.1">
    <property type="nucleotide sequence ID" value="NZ_BAABHB010000015.1"/>
</dbReference>